<dbReference type="RefSeq" id="WP_153823424.1">
    <property type="nucleotide sequence ID" value="NZ_WJIE01000012.1"/>
</dbReference>
<protein>
    <submittedName>
        <fullName evidence="1">Uncharacterized protein</fullName>
    </submittedName>
</protein>
<comment type="caution">
    <text evidence="1">The sequence shown here is derived from an EMBL/GenBank/DDBJ whole genome shotgun (WGS) entry which is preliminary data.</text>
</comment>
<dbReference type="AlphaFoldDB" id="A0A6N7Q1E0"/>
<organism evidence="1 2">
    <name type="scientific">Polyangium spumosum</name>
    <dbReference type="NCBI Taxonomy" id="889282"/>
    <lineage>
        <taxon>Bacteria</taxon>
        <taxon>Pseudomonadati</taxon>
        <taxon>Myxococcota</taxon>
        <taxon>Polyangia</taxon>
        <taxon>Polyangiales</taxon>
        <taxon>Polyangiaceae</taxon>
        <taxon>Polyangium</taxon>
    </lineage>
</organism>
<reference evidence="1 2" key="1">
    <citation type="submission" date="2019-10" db="EMBL/GenBank/DDBJ databases">
        <title>A soil myxobacterium in the family Polyangiaceae.</title>
        <authorList>
            <person name="Li Y."/>
            <person name="Wang J."/>
        </authorList>
    </citation>
    <scope>NUCLEOTIDE SEQUENCE [LARGE SCALE GENOMIC DNA]</scope>
    <source>
        <strain evidence="1 2">DSM 14734</strain>
    </source>
</reference>
<name>A0A6N7Q1E0_9BACT</name>
<accession>A0A6N7Q1E0</accession>
<dbReference type="Proteomes" id="UP000440224">
    <property type="component" value="Unassembled WGS sequence"/>
</dbReference>
<dbReference type="EMBL" id="WJIE01000012">
    <property type="protein sequence ID" value="MRG96620.1"/>
    <property type="molecule type" value="Genomic_DNA"/>
</dbReference>
<proteinExistence type="predicted"/>
<keyword evidence="2" id="KW-1185">Reference proteome</keyword>
<evidence type="ECO:0000313" key="1">
    <source>
        <dbReference type="EMBL" id="MRG96620.1"/>
    </source>
</evidence>
<evidence type="ECO:0000313" key="2">
    <source>
        <dbReference type="Proteomes" id="UP000440224"/>
    </source>
</evidence>
<dbReference type="OrthoDB" id="892620at2"/>
<sequence>MKSNPRDRRPSNAKGWARCWSVSKSEVKELLAEESWTPDPEHSLPEHPAYVSDRGELLLVSRTGKGLLYASRQELMEKSAESRKSPFPSHMLEGNLPQGPHFVEAVPSLIDALARILDIPRESLDSSFESLQLVDKALKKIRPKKRILEIPDLFPGLIAYTGEVMREASGGTWWLHEIHGPIYEPYIRYGAGGRYMDAWGEMYKSITEPRALSVTTIVYAELAHAGFAGGSAGQDQPRVTFVDKDPEEDVEYFIEYVEGPHGGGYRQAVRRRPK</sequence>
<gene>
    <name evidence="1" type="ORF">GF068_32550</name>
</gene>